<dbReference type="EMBL" id="JBDFQZ010000014">
    <property type="protein sequence ID" value="KAK9666724.1"/>
    <property type="molecule type" value="Genomic_DNA"/>
</dbReference>
<keyword evidence="4" id="KW-1185">Reference proteome</keyword>
<comment type="caution">
    <text evidence="3">The sequence shown here is derived from an EMBL/GenBank/DDBJ whole genome shotgun (WGS) entry which is preliminary data.</text>
</comment>
<evidence type="ECO:0000313" key="3">
    <source>
        <dbReference type="EMBL" id="KAK9666724.1"/>
    </source>
</evidence>
<dbReference type="AlphaFoldDB" id="A0AAW1GSU2"/>
<evidence type="ECO:0000313" key="4">
    <source>
        <dbReference type="Proteomes" id="UP001443914"/>
    </source>
</evidence>
<dbReference type="InterPro" id="IPR025558">
    <property type="entry name" value="DUF4283"/>
</dbReference>
<protein>
    <recommendedName>
        <fullName evidence="2">DUF4283 domain-containing protein</fullName>
    </recommendedName>
</protein>
<evidence type="ECO:0000259" key="2">
    <source>
        <dbReference type="Pfam" id="PF14111"/>
    </source>
</evidence>
<dbReference type="InterPro" id="IPR036691">
    <property type="entry name" value="Endo/exonu/phosph_ase_sf"/>
</dbReference>
<dbReference type="PANTHER" id="PTHR33233">
    <property type="entry name" value="ENDONUCLEASE/EXONUCLEASE/PHOSPHATASE"/>
    <property type="match status" value="1"/>
</dbReference>
<accession>A0AAW1GSU2</accession>
<sequence>MPRGRPPKLSVVRHTRSSDSPVIGQRTDVASPSLSGTLISGDKVISTSGSSENLQQPDPPVIPVIPVDVPVIPVDVPVPTNATNASSKTPYVQALKSSSKGMSLSYVRECFAKEVVIDVDDIVDEMDYWSCTLVGTVMGRKTSIGELNTLVLKHWNHVSSPEILYFSRGWFYFRFQSKEDMKNIQSEAWNVNGFPLVFKAWSPTVAEELEVVTHVPVWVLFPNLDPCFWSSSALSKVSSFVGKPVCADETTTNKSKIAFARILIEVDISKELPRCMVLQTPFRDKIWQKIDYEWVPYFCTTCHKIGHTQDRCKKKVQQVYRPKVVVPAPTVSAPVQGPLIDSEGFITVPARKAAKAIQQDIPISRVENSYAMLDIAPVLLQLDVEDGQVHVGFEFGSIPVEMEPVKRKLFQSYSLVTNLASHPGGRLWVLWNPATVTLRVLHTGAQFLHCSLLHNTTQRSVLVTFVYAFNRASERLDLWDQLRAFSSVILPWICLDHPYTGGIFTWHNKQDSCPKWAKHDRLLANQSWFLHVPSTVAFIPAGVSDHASILLTVASPAVLHRPFRYLNCWSLSTGFSEIVRSAWQVPVHGGHIFSLFSKLRNLRWSLKSIHVAEFRGLTKRVADAKVRLSECQSLLYDYPVNQLLLAQEKALMQTYKALKNAEMRMLAQKAKVQHLQLSDANTKYFYASIAARKTRNTIGAIDDMHGQLCHGHDKVTSAFMEFYTNLLGSTEEVVSPPTDLFSCNILQHPDHLNADVSVYEIQSALSSIDRNKSPRIDGFSSGFFKDSWATTGQDFVAAVQEFFSEGCYA</sequence>
<evidence type="ECO:0000256" key="1">
    <source>
        <dbReference type="SAM" id="MobiDB-lite"/>
    </source>
</evidence>
<gene>
    <name evidence="3" type="ORF">RND81_14G206500</name>
</gene>
<reference evidence="3" key="1">
    <citation type="submission" date="2024-03" db="EMBL/GenBank/DDBJ databases">
        <title>WGS assembly of Saponaria officinalis var. Norfolk2.</title>
        <authorList>
            <person name="Jenkins J."/>
            <person name="Shu S."/>
            <person name="Grimwood J."/>
            <person name="Barry K."/>
            <person name="Goodstein D."/>
            <person name="Schmutz J."/>
            <person name="Leebens-Mack J."/>
            <person name="Osbourn A."/>
        </authorList>
    </citation>
    <scope>NUCLEOTIDE SEQUENCE [LARGE SCALE GENOMIC DNA]</scope>
    <source>
        <strain evidence="3">JIC</strain>
    </source>
</reference>
<name>A0AAW1GSU2_SAPOF</name>
<dbReference type="Pfam" id="PF14111">
    <property type="entry name" value="DUF4283"/>
    <property type="match status" value="1"/>
</dbReference>
<dbReference type="PANTHER" id="PTHR33233:SF14">
    <property type="entry name" value="ENDONUCLEASE_EXONUCLEASE_PHOSPHATASE"/>
    <property type="match status" value="1"/>
</dbReference>
<feature type="region of interest" description="Disordered" evidence="1">
    <location>
        <begin position="1"/>
        <end position="29"/>
    </location>
</feature>
<organism evidence="3 4">
    <name type="scientific">Saponaria officinalis</name>
    <name type="common">Common soapwort</name>
    <name type="synonym">Lychnis saponaria</name>
    <dbReference type="NCBI Taxonomy" id="3572"/>
    <lineage>
        <taxon>Eukaryota</taxon>
        <taxon>Viridiplantae</taxon>
        <taxon>Streptophyta</taxon>
        <taxon>Embryophyta</taxon>
        <taxon>Tracheophyta</taxon>
        <taxon>Spermatophyta</taxon>
        <taxon>Magnoliopsida</taxon>
        <taxon>eudicotyledons</taxon>
        <taxon>Gunneridae</taxon>
        <taxon>Pentapetalae</taxon>
        <taxon>Caryophyllales</taxon>
        <taxon>Caryophyllaceae</taxon>
        <taxon>Caryophylleae</taxon>
        <taxon>Saponaria</taxon>
    </lineage>
</organism>
<feature type="domain" description="DUF4283" evidence="2">
    <location>
        <begin position="127"/>
        <end position="205"/>
    </location>
</feature>
<proteinExistence type="predicted"/>
<dbReference type="Proteomes" id="UP001443914">
    <property type="component" value="Unassembled WGS sequence"/>
</dbReference>
<dbReference type="SUPFAM" id="SSF56219">
    <property type="entry name" value="DNase I-like"/>
    <property type="match status" value="1"/>
</dbReference>